<evidence type="ECO:0000313" key="4">
    <source>
        <dbReference type="EMBL" id="SSA33259.1"/>
    </source>
</evidence>
<evidence type="ECO:0000259" key="3">
    <source>
        <dbReference type="Pfam" id="PF04321"/>
    </source>
</evidence>
<dbReference type="CDD" id="cd05254">
    <property type="entry name" value="dTDP_HR_like_SDR_e"/>
    <property type="match status" value="1"/>
</dbReference>
<comment type="similarity">
    <text evidence="1 2">Belongs to the dTDP-4-dehydrorhamnose reductase family.</text>
</comment>
<dbReference type="SUPFAM" id="SSF51735">
    <property type="entry name" value="NAD(P)-binding Rossmann-fold domains"/>
    <property type="match status" value="1"/>
</dbReference>
<dbReference type="NCBIfam" id="TIGR01214">
    <property type="entry name" value="rmlD"/>
    <property type="match status" value="1"/>
</dbReference>
<gene>
    <name evidence="4" type="ORF">SAMN04489750_0532</name>
</gene>
<dbReference type="Pfam" id="PF04321">
    <property type="entry name" value="RmlD_sub_bind"/>
    <property type="match status" value="1"/>
</dbReference>
<dbReference type="Gene3D" id="3.90.25.10">
    <property type="entry name" value="UDP-galactose 4-epimerase, domain 1"/>
    <property type="match status" value="1"/>
</dbReference>
<dbReference type="EMBL" id="UESZ01000001">
    <property type="protein sequence ID" value="SSA33259.1"/>
    <property type="molecule type" value="Genomic_DNA"/>
</dbReference>
<dbReference type="PANTHER" id="PTHR10491:SF4">
    <property type="entry name" value="METHIONINE ADENOSYLTRANSFERASE 2 SUBUNIT BETA"/>
    <property type="match status" value="1"/>
</dbReference>
<keyword evidence="2" id="KW-0560">Oxidoreductase</keyword>
<feature type="domain" description="RmlD-like substrate binding" evidence="3">
    <location>
        <begin position="4"/>
        <end position="279"/>
    </location>
</feature>
<dbReference type="Proteomes" id="UP000250028">
    <property type="component" value="Unassembled WGS sequence"/>
</dbReference>
<keyword evidence="5" id="KW-1185">Reference proteome</keyword>
<comment type="function">
    <text evidence="2">Catalyzes the reduction of dTDP-6-deoxy-L-lyxo-4-hexulose to yield dTDP-L-rhamnose.</text>
</comment>
<dbReference type="PANTHER" id="PTHR10491">
    <property type="entry name" value="DTDP-4-DEHYDRORHAMNOSE REDUCTASE"/>
    <property type="match status" value="1"/>
</dbReference>
<dbReference type="InterPro" id="IPR029903">
    <property type="entry name" value="RmlD-like-bd"/>
</dbReference>
<dbReference type="GO" id="GO:0019305">
    <property type="term" value="P:dTDP-rhamnose biosynthetic process"/>
    <property type="evidence" value="ECO:0007669"/>
    <property type="project" value="UniProtKB-UniPathway"/>
</dbReference>
<protein>
    <recommendedName>
        <fullName evidence="2">dTDP-4-dehydrorhamnose reductase</fullName>
        <ecNumber evidence="2">1.1.1.133</ecNumber>
    </recommendedName>
</protein>
<comment type="pathway">
    <text evidence="2">Carbohydrate biosynthesis; dTDP-L-rhamnose biosynthesis.</text>
</comment>
<reference evidence="5" key="1">
    <citation type="submission" date="2016-10" db="EMBL/GenBank/DDBJ databases">
        <authorList>
            <person name="Varghese N."/>
            <person name="Submissions S."/>
        </authorList>
    </citation>
    <scope>NUCLEOTIDE SEQUENCE [LARGE SCALE GENOMIC DNA]</scope>
    <source>
        <strain evidence="5">DSM 22951</strain>
    </source>
</reference>
<evidence type="ECO:0000256" key="2">
    <source>
        <dbReference type="RuleBase" id="RU364082"/>
    </source>
</evidence>
<organism evidence="4 5">
    <name type="scientific">Branchiibius hedensis</name>
    <dbReference type="NCBI Taxonomy" id="672460"/>
    <lineage>
        <taxon>Bacteria</taxon>
        <taxon>Bacillati</taxon>
        <taxon>Actinomycetota</taxon>
        <taxon>Actinomycetes</taxon>
        <taxon>Micrococcales</taxon>
        <taxon>Dermacoccaceae</taxon>
        <taxon>Branchiibius</taxon>
    </lineage>
</organism>
<dbReference type="Gene3D" id="3.40.50.720">
    <property type="entry name" value="NAD(P)-binding Rossmann-like Domain"/>
    <property type="match status" value="1"/>
</dbReference>
<keyword evidence="2" id="KW-0521">NADP</keyword>
<proteinExistence type="inferred from homology"/>
<dbReference type="InterPro" id="IPR036291">
    <property type="entry name" value="NAD(P)-bd_dom_sf"/>
</dbReference>
<dbReference type="UniPathway" id="UPA00124"/>
<dbReference type="OrthoDB" id="9803892at2"/>
<dbReference type="InterPro" id="IPR005913">
    <property type="entry name" value="dTDP_dehydrorham_reduct"/>
</dbReference>
<dbReference type="RefSeq" id="WP_109683980.1">
    <property type="nucleotide sequence ID" value="NZ_QGDN01000001.1"/>
</dbReference>
<name>A0A2Y8ZSG6_9MICO</name>
<accession>A0A2Y8ZSG6</accession>
<dbReference type="GO" id="GO:0008831">
    <property type="term" value="F:dTDP-4-dehydrorhamnose reductase activity"/>
    <property type="evidence" value="ECO:0007669"/>
    <property type="project" value="UniProtKB-EC"/>
</dbReference>
<dbReference type="EC" id="1.1.1.133" evidence="2"/>
<evidence type="ECO:0000256" key="1">
    <source>
        <dbReference type="ARBA" id="ARBA00010944"/>
    </source>
</evidence>
<dbReference type="GO" id="GO:0005829">
    <property type="term" value="C:cytosol"/>
    <property type="evidence" value="ECO:0007669"/>
    <property type="project" value="TreeGrafter"/>
</dbReference>
<evidence type="ECO:0000313" key="5">
    <source>
        <dbReference type="Proteomes" id="UP000250028"/>
    </source>
</evidence>
<dbReference type="AlphaFoldDB" id="A0A2Y8ZSG6"/>
<sequence>MTRWLVVGASGMLGTDLVTTLRATAHDVTGWSHTDLDITDPAQVTDQVVGFDVVVNAAAWTAVDAAETHEAEAFTVNAVGAANLATACETAGSTLVQVSTDYVLDGSARTPAPVDAPIAPRTAYGRTKAAGEWAVRATCARHYVVRTAYLYGEHGPNLVKTMARLAEERDTVQVVNDQWIQPTWTIDLAEAIVRLVDADAPYGVWHGTSSGATTVWEFARAIFHGLGHDADRVLPTTLAAYPSATPRPAYSVLSHDRWTDAGVTALPEWDNALSRFLGQADLAGAR</sequence>